<proteinExistence type="predicted"/>
<dbReference type="EMBL" id="CAJOAX010063315">
    <property type="protein sequence ID" value="CAF4349927.1"/>
    <property type="molecule type" value="Genomic_DNA"/>
</dbReference>
<reference evidence="2" key="1">
    <citation type="submission" date="2021-02" db="EMBL/GenBank/DDBJ databases">
        <authorList>
            <person name="Nowell W R."/>
        </authorList>
    </citation>
    <scope>NUCLEOTIDE SEQUENCE</scope>
</reference>
<name>A0A820KX63_9BILA</name>
<organism evidence="2 3">
    <name type="scientific">Rotaria sordida</name>
    <dbReference type="NCBI Taxonomy" id="392033"/>
    <lineage>
        <taxon>Eukaryota</taxon>
        <taxon>Metazoa</taxon>
        <taxon>Spiralia</taxon>
        <taxon>Gnathifera</taxon>
        <taxon>Rotifera</taxon>
        <taxon>Eurotatoria</taxon>
        <taxon>Bdelloidea</taxon>
        <taxon>Philodinida</taxon>
        <taxon>Philodinidae</taxon>
        <taxon>Rotaria</taxon>
    </lineage>
</organism>
<evidence type="ECO:0000313" key="3">
    <source>
        <dbReference type="Proteomes" id="UP000663823"/>
    </source>
</evidence>
<comment type="caution">
    <text evidence="2">The sequence shown here is derived from an EMBL/GenBank/DDBJ whole genome shotgun (WGS) entry which is preliminary data.</text>
</comment>
<feature type="compositionally biased region" description="Polar residues" evidence="1">
    <location>
        <begin position="19"/>
        <end position="33"/>
    </location>
</feature>
<evidence type="ECO:0000256" key="1">
    <source>
        <dbReference type="SAM" id="MobiDB-lite"/>
    </source>
</evidence>
<accession>A0A820KX63</accession>
<protein>
    <submittedName>
        <fullName evidence="2">Uncharacterized protein</fullName>
    </submittedName>
</protein>
<feature type="region of interest" description="Disordered" evidence="1">
    <location>
        <begin position="1"/>
        <end position="34"/>
    </location>
</feature>
<sequence>IPGQTDENKQTDAIDEHISQSNGNILSDSNSETKSPELVSIVANDGPIISTENKSDIIDEHISQSNGNILSDSVSI</sequence>
<evidence type="ECO:0000313" key="2">
    <source>
        <dbReference type="EMBL" id="CAF4349927.1"/>
    </source>
</evidence>
<feature type="non-terminal residue" evidence="2">
    <location>
        <position position="76"/>
    </location>
</feature>
<feature type="compositionally biased region" description="Basic and acidic residues" evidence="1">
    <location>
        <begin position="1"/>
        <end position="18"/>
    </location>
</feature>
<gene>
    <name evidence="2" type="ORF">OTI717_LOCUS43514</name>
</gene>
<dbReference type="Proteomes" id="UP000663823">
    <property type="component" value="Unassembled WGS sequence"/>
</dbReference>
<dbReference type="AlphaFoldDB" id="A0A820KX63"/>